<dbReference type="GO" id="GO:0050661">
    <property type="term" value="F:NADP binding"/>
    <property type="evidence" value="ECO:0007669"/>
    <property type="project" value="InterPro"/>
</dbReference>
<dbReference type="GO" id="GO:0004499">
    <property type="term" value="F:N,N-dimethylaniline monooxygenase activity"/>
    <property type="evidence" value="ECO:0007669"/>
    <property type="project" value="InterPro"/>
</dbReference>
<dbReference type="Pfam" id="PF00743">
    <property type="entry name" value="FMO-like"/>
    <property type="match status" value="2"/>
</dbReference>
<keyword evidence="7 8" id="KW-0503">Monooxygenase</keyword>
<keyword evidence="6" id="KW-0560">Oxidoreductase</keyword>
<dbReference type="FunFam" id="3.50.50.60:FF:000138">
    <property type="entry name" value="Flavin-containing monooxygenase"/>
    <property type="match status" value="1"/>
</dbReference>
<accession>A0A6G1KH46</accession>
<dbReference type="GO" id="GO:0050660">
    <property type="term" value="F:flavin adenine dinucleotide binding"/>
    <property type="evidence" value="ECO:0007669"/>
    <property type="project" value="InterPro"/>
</dbReference>
<dbReference type="InterPro" id="IPR000960">
    <property type="entry name" value="Flavin_mOase"/>
</dbReference>
<protein>
    <submittedName>
        <fullName evidence="8">Thiol-specific monooxygenase</fullName>
    </submittedName>
</protein>
<evidence type="ECO:0000313" key="8">
    <source>
        <dbReference type="EMBL" id="KAF2712169.1"/>
    </source>
</evidence>
<evidence type="ECO:0000256" key="4">
    <source>
        <dbReference type="ARBA" id="ARBA00022827"/>
    </source>
</evidence>
<keyword evidence="9" id="KW-1185">Reference proteome</keyword>
<proteinExistence type="inferred from homology"/>
<keyword evidence="4" id="KW-0274">FAD</keyword>
<dbReference type="Gene3D" id="3.50.50.60">
    <property type="entry name" value="FAD/NAD(P)-binding domain"/>
    <property type="match status" value="2"/>
</dbReference>
<evidence type="ECO:0000256" key="2">
    <source>
        <dbReference type="ARBA" id="ARBA00009183"/>
    </source>
</evidence>
<organism evidence="8 9">
    <name type="scientific">Pleomassaria siparia CBS 279.74</name>
    <dbReference type="NCBI Taxonomy" id="1314801"/>
    <lineage>
        <taxon>Eukaryota</taxon>
        <taxon>Fungi</taxon>
        <taxon>Dikarya</taxon>
        <taxon>Ascomycota</taxon>
        <taxon>Pezizomycotina</taxon>
        <taxon>Dothideomycetes</taxon>
        <taxon>Pleosporomycetidae</taxon>
        <taxon>Pleosporales</taxon>
        <taxon>Pleomassariaceae</taxon>
        <taxon>Pleomassaria</taxon>
    </lineage>
</organism>
<keyword evidence="3" id="KW-0285">Flavoprotein</keyword>
<comment type="cofactor">
    <cofactor evidence="1">
        <name>FAD</name>
        <dbReference type="ChEBI" id="CHEBI:57692"/>
    </cofactor>
</comment>
<dbReference type="InterPro" id="IPR020946">
    <property type="entry name" value="Flavin_mOase-like"/>
</dbReference>
<sequence length="484" mass="55236">MNIKSVAVIGAGPAGLAAAKYLDAEKAFAKIVVYDQRPEPGGVWNYTSSPPNPNHLDVTVPRTRPSDLPERCVSNKLEDGTTEAYFPSPIYDLLETNIPHILMNFSDRPFPKDCPLFPEFRIVKRYLDEYAIEIRHLLKLATQVQSISLVKEKGVARWKVVTENVQSKEREEEEVYDAVVCATGHYSDPYIPNIKGVSDFHERYPSVISHSKYYRRPEPYADKKVLIVGNSASGLDISKQISTVTPHVLISEKEKPNVLHNVSSNIAYHSEISEFLPRDKGVRFTNGHVETDIDCIVFCTGYQYSFPFLQGLDPHVTTTGERTQGTYEHVFYYPEPTLAFLTLPQRIVPFPVAEAQSVWVARIFSGRLTLPEKDSMRAWEEATITEKGSGKSFHNLAYPRDAEYINRLFEHSMSAVTDRRLGLENDGRGKIPPYWGEEKRWTRERFPMIKKAAQALGERRFEIRSLPDLGFDFEAWKREQTVKE</sequence>
<dbReference type="AlphaFoldDB" id="A0A6G1KH46"/>
<gene>
    <name evidence="8" type="ORF">K504DRAFT_373148</name>
</gene>
<dbReference type="PRINTS" id="PR00370">
    <property type="entry name" value="FMOXYGENASE"/>
</dbReference>
<evidence type="ECO:0000256" key="6">
    <source>
        <dbReference type="ARBA" id="ARBA00023002"/>
    </source>
</evidence>
<evidence type="ECO:0000256" key="1">
    <source>
        <dbReference type="ARBA" id="ARBA00001974"/>
    </source>
</evidence>
<evidence type="ECO:0000256" key="3">
    <source>
        <dbReference type="ARBA" id="ARBA00022630"/>
    </source>
</evidence>
<dbReference type="OrthoDB" id="66881at2759"/>
<dbReference type="InterPro" id="IPR050346">
    <property type="entry name" value="FMO-like"/>
</dbReference>
<evidence type="ECO:0000256" key="7">
    <source>
        <dbReference type="ARBA" id="ARBA00023033"/>
    </source>
</evidence>
<name>A0A6G1KH46_9PLEO</name>
<comment type="similarity">
    <text evidence="2">Belongs to the FMO family.</text>
</comment>
<reference evidence="8" key="1">
    <citation type="journal article" date="2020" name="Stud. Mycol.">
        <title>101 Dothideomycetes genomes: a test case for predicting lifestyles and emergence of pathogens.</title>
        <authorList>
            <person name="Haridas S."/>
            <person name="Albert R."/>
            <person name="Binder M."/>
            <person name="Bloem J."/>
            <person name="Labutti K."/>
            <person name="Salamov A."/>
            <person name="Andreopoulos B."/>
            <person name="Baker S."/>
            <person name="Barry K."/>
            <person name="Bills G."/>
            <person name="Bluhm B."/>
            <person name="Cannon C."/>
            <person name="Castanera R."/>
            <person name="Culley D."/>
            <person name="Daum C."/>
            <person name="Ezra D."/>
            <person name="Gonzalez J."/>
            <person name="Henrissat B."/>
            <person name="Kuo A."/>
            <person name="Liang C."/>
            <person name="Lipzen A."/>
            <person name="Lutzoni F."/>
            <person name="Magnuson J."/>
            <person name="Mondo S."/>
            <person name="Nolan M."/>
            <person name="Ohm R."/>
            <person name="Pangilinan J."/>
            <person name="Park H.-J."/>
            <person name="Ramirez L."/>
            <person name="Alfaro M."/>
            <person name="Sun H."/>
            <person name="Tritt A."/>
            <person name="Yoshinaga Y."/>
            <person name="Zwiers L.-H."/>
            <person name="Turgeon B."/>
            <person name="Goodwin S."/>
            <person name="Spatafora J."/>
            <person name="Crous P."/>
            <person name="Grigoriev I."/>
        </authorList>
    </citation>
    <scope>NUCLEOTIDE SEQUENCE</scope>
    <source>
        <strain evidence="8">CBS 279.74</strain>
    </source>
</reference>
<dbReference type="PANTHER" id="PTHR23023">
    <property type="entry name" value="DIMETHYLANILINE MONOOXYGENASE"/>
    <property type="match status" value="1"/>
</dbReference>
<evidence type="ECO:0000313" key="9">
    <source>
        <dbReference type="Proteomes" id="UP000799428"/>
    </source>
</evidence>
<evidence type="ECO:0000256" key="5">
    <source>
        <dbReference type="ARBA" id="ARBA00022857"/>
    </source>
</evidence>
<keyword evidence="5" id="KW-0521">NADP</keyword>
<dbReference type="EMBL" id="MU005766">
    <property type="protein sequence ID" value="KAF2712169.1"/>
    <property type="molecule type" value="Genomic_DNA"/>
</dbReference>
<dbReference type="InterPro" id="IPR036188">
    <property type="entry name" value="FAD/NAD-bd_sf"/>
</dbReference>
<dbReference type="Pfam" id="PF13450">
    <property type="entry name" value="NAD_binding_8"/>
    <property type="match status" value="1"/>
</dbReference>
<dbReference type="Proteomes" id="UP000799428">
    <property type="component" value="Unassembled WGS sequence"/>
</dbReference>
<dbReference type="SUPFAM" id="SSF51905">
    <property type="entry name" value="FAD/NAD(P)-binding domain"/>
    <property type="match status" value="2"/>
</dbReference>